<feature type="compositionally biased region" description="Pro residues" evidence="4">
    <location>
        <begin position="13"/>
        <end position="22"/>
    </location>
</feature>
<dbReference type="Gene3D" id="3.30.470.20">
    <property type="entry name" value="ATP-grasp fold, B domain"/>
    <property type="match status" value="1"/>
</dbReference>
<evidence type="ECO:0000313" key="5">
    <source>
        <dbReference type="Ensembl" id="ENSHCOP00000026185.1"/>
    </source>
</evidence>
<organism evidence="5 6">
    <name type="scientific">Hippocampus comes</name>
    <name type="common">Tiger tail seahorse</name>
    <dbReference type="NCBI Taxonomy" id="109280"/>
    <lineage>
        <taxon>Eukaryota</taxon>
        <taxon>Metazoa</taxon>
        <taxon>Chordata</taxon>
        <taxon>Craniata</taxon>
        <taxon>Vertebrata</taxon>
        <taxon>Euteleostomi</taxon>
        <taxon>Actinopterygii</taxon>
        <taxon>Neopterygii</taxon>
        <taxon>Teleostei</taxon>
        <taxon>Neoteleostei</taxon>
        <taxon>Acanthomorphata</taxon>
        <taxon>Syngnathiaria</taxon>
        <taxon>Syngnathiformes</taxon>
        <taxon>Syngnathoidei</taxon>
        <taxon>Syngnathidae</taxon>
        <taxon>Hippocampus</taxon>
    </lineage>
</organism>
<dbReference type="GO" id="GO:0005524">
    <property type="term" value="F:ATP binding"/>
    <property type="evidence" value="ECO:0007669"/>
    <property type="project" value="UniProtKB-KW"/>
</dbReference>
<evidence type="ECO:0000256" key="4">
    <source>
        <dbReference type="SAM" id="MobiDB-lite"/>
    </source>
</evidence>
<reference evidence="5" key="2">
    <citation type="submission" date="2025-09" db="UniProtKB">
        <authorList>
            <consortium name="Ensembl"/>
        </authorList>
    </citation>
    <scope>IDENTIFICATION</scope>
</reference>
<feature type="compositionally biased region" description="Basic residues" evidence="4">
    <location>
        <begin position="1"/>
        <end position="11"/>
    </location>
</feature>
<proteinExistence type="predicted"/>
<dbReference type="Pfam" id="PF03133">
    <property type="entry name" value="TTL"/>
    <property type="match status" value="1"/>
</dbReference>
<sequence length="180" mass="21205">MWKRRRRRMSPHKCPPQAPFPTPKTIQSAFQSPSNRLQRSLSLKTGFRSPRNSGAAIPGRSLMEKQKNKTKRHKYMTRIPNFSVSVLLIRPSAPRQPLLIDGFKFDMRIYVLVTSCYPWRIYMYNEGLARFCTIKYEDPTDENVNNKFMHLTNFTINKDSETFINDEQTGSKRYLKCQTF</sequence>
<keyword evidence="1" id="KW-0436">Ligase</keyword>
<name>A0A3Q2Z392_HIPCM</name>
<dbReference type="GO" id="GO:0070740">
    <property type="term" value="F:tubulin-glutamic acid ligase activity"/>
    <property type="evidence" value="ECO:0007669"/>
    <property type="project" value="TreeGrafter"/>
</dbReference>
<evidence type="ECO:0000256" key="3">
    <source>
        <dbReference type="ARBA" id="ARBA00022840"/>
    </source>
</evidence>
<keyword evidence="3" id="KW-0067">ATP-binding</keyword>
<dbReference type="Proteomes" id="UP000264820">
    <property type="component" value="Unplaced"/>
</dbReference>
<dbReference type="GeneTree" id="ENSGT00940000165637"/>
<dbReference type="PROSITE" id="PS51221">
    <property type="entry name" value="TTL"/>
    <property type="match status" value="1"/>
</dbReference>
<dbReference type="AlphaFoldDB" id="A0A3Q2Z392"/>
<dbReference type="InterPro" id="IPR004344">
    <property type="entry name" value="TTL/TTLL_fam"/>
</dbReference>
<dbReference type="GO" id="GO:0036064">
    <property type="term" value="C:ciliary basal body"/>
    <property type="evidence" value="ECO:0007669"/>
    <property type="project" value="TreeGrafter"/>
</dbReference>
<dbReference type="PANTHER" id="PTHR12241">
    <property type="entry name" value="TUBULIN POLYGLUTAMYLASE"/>
    <property type="match status" value="1"/>
</dbReference>
<evidence type="ECO:0000313" key="6">
    <source>
        <dbReference type="Proteomes" id="UP000264820"/>
    </source>
</evidence>
<keyword evidence="2" id="KW-0547">Nucleotide-binding</keyword>
<reference evidence="5" key="1">
    <citation type="submission" date="2025-08" db="UniProtKB">
        <authorList>
            <consortium name="Ensembl"/>
        </authorList>
    </citation>
    <scope>IDENTIFICATION</scope>
</reference>
<evidence type="ECO:0000256" key="2">
    <source>
        <dbReference type="ARBA" id="ARBA00022741"/>
    </source>
</evidence>
<dbReference type="GO" id="GO:0015631">
    <property type="term" value="F:tubulin binding"/>
    <property type="evidence" value="ECO:0007669"/>
    <property type="project" value="TreeGrafter"/>
</dbReference>
<feature type="region of interest" description="Disordered" evidence="4">
    <location>
        <begin position="1"/>
        <end position="31"/>
    </location>
</feature>
<accession>A0A3Q2Z392</accession>
<dbReference type="GO" id="GO:0000226">
    <property type="term" value="P:microtubule cytoskeleton organization"/>
    <property type="evidence" value="ECO:0007669"/>
    <property type="project" value="TreeGrafter"/>
</dbReference>
<keyword evidence="6" id="KW-1185">Reference proteome</keyword>
<protein>
    <submittedName>
        <fullName evidence="5">Uncharacterized protein</fullName>
    </submittedName>
</protein>
<evidence type="ECO:0000256" key="1">
    <source>
        <dbReference type="ARBA" id="ARBA00022598"/>
    </source>
</evidence>
<dbReference type="Ensembl" id="ENSHCOT00000021100.1">
    <property type="protein sequence ID" value="ENSHCOP00000026185.1"/>
    <property type="gene ID" value="ENSHCOG00000016906.1"/>
</dbReference>